<dbReference type="Proteomes" id="UP000323300">
    <property type="component" value="Unassembled WGS sequence"/>
</dbReference>
<sequence>MMSAGPLSASLRSAPLPRFAGARNHCRDAGTFPAWVLAPGERWFAQQTGEGVFGTRHAAQERYLPVVPKLCR</sequence>
<evidence type="ECO:0000313" key="1">
    <source>
        <dbReference type="EMBL" id="SFK94369.1"/>
    </source>
</evidence>
<proteinExistence type="predicted"/>
<reference evidence="1 2" key="1">
    <citation type="submission" date="2016-10" db="EMBL/GenBank/DDBJ databases">
        <authorList>
            <person name="Varghese N."/>
            <person name="Submissions S."/>
        </authorList>
    </citation>
    <scope>NUCLEOTIDE SEQUENCE [LARGE SCALE GENOMIC DNA]</scope>
    <source>
        <strain evidence="1 2">DSM 21822</strain>
    </source>
</reference>
<organism evidence="1 2">
    <name type="scientific">Neomesorhizobium albiziae</name>
    <dbReference type="NCBI Taxonomy" id="335020"/>
    <lineage>
        <taxon>Bacteria</taxon>
        <taxon>Pseudomonadati</taxon>
        <taxon>Pseudomonadota</taxon>
        <taxon>Alphaproteobacteria</taxon>
        <taxon>Hyphomicrobiales</taxon>
        <taxon>Phyllobacteriaceae</taxon>
        <taxon>Neomesorhizobium</taxon>
    </lineage>
</organism>
<keyword evidence="2" id="KW-1185">Reference proteome</keyword>
<evidence type="ECO:0000313" key="2">
    <source>
        <dbReference type="Proteomes" id="UP000323300"/>
    </source>
</evidence>
<dbReference type="EMBL" id="FOSL01000018">
    <property type="protein sequence ID" value="SFK94369.1"/>
    <property type="molecule type" value="Genomic_DNA"/>
</dbReference>
<dbReference type="AlphaFoldDB" id="A0A1I4DN44"/>
<name>A0A1I4DN44_9HYPH</name>
<protein>
    <submittedName>
        <fullName evidence="1">Uncharacterized protein</fullName>
    </submittedName>
</protein>
<gene>
    <name evidence="1" type="ORF">SAMN04488498_11873</name>
</gene>
<accession>A0A1I4DN44</accession>